<dbReference type="RefSeq" id="WP_087917659.1">
    <property type="nucleotide sequence ID" value="NZ_CP021780.1"/>
</dbReference>
<dbReference type="Pfam" id="PF13170">
    <property type="entry name" value="DUF4003"/>
    <property type="match status" value="1"/>
</dbReference>
<dbReference type="InterPro" id="IPR025062">
    <property type="entry name" value="DUF4003"/>
</dbReference>
<dbReference type="EMBL" id="CP021780">
    <property type="protein sequence ID" value="ASA23672.1"/>
    <property type="molecule type" value="Genomic_DNA"/>
</dbReference>
<keyword evidence="2" id="KW-1185">Reference proteome</keyword>
<evidence type="ECO:0000313" key="1">
    <source>
        <dbReference type="EMBL" id="ASA23672.1"/>
    </source>
</evidence>
<dbReference type="OrthoDB" id="1778393at2"/>
<sequence>MKEQYTARLELFAANAQKTKKTFVWQNAMVNRLAALLYAVEDKPADCDAISESHELIKRNTKLFSSFRGNSAISIAALLSLTADKEKRLADTPPLP</sequence>
<dbReference type="KEGG" id="pdh:B9T62_24495"/>
<evidence type="ECO:0000313" key="2">
    <source>
        <dbReference type="Proteomes" id="UP000249890"/>
    </source>
</evidence>
<organism evidence="1 2">
    <name type="scientific">Paenibacillus donghaensis</name>
    <dbReference type="NCBI Taxonomy" id="414771"/>
    <lineage>
        <taxon>Bacteria</taxon>
        <taxon>Bacillati</taxon>
        <taxon>Bacillota</taxon>
        <taxon>Bacilli</taxon>
        <taxon>Bacillales</taxon>
        <taxon>Paenibacillaceae</taxon>
        <taxon>Paenibacillus</taxon>
    </lineage>
</organism>
<name>A0A2Z2KQL2_9BACL</name>
<reference evidence="1 2" key="1">
    <citation type="submission" date="2017-06" db="EMBL/GenBank/DDBJ databases">
        <title>Complete genome sequence of Paenibacillus donghaensis KCTC 13049T isolated from East Sea sediment, South Korea.</title>
        <authorList>
            <person name="Jung B.K."/>
            <person name="Hong S.-J."/>
            <person name="Shin J.-H."/>
        </authorList>
    </citation>
    <scope>NUCLEOTIDE SEQUENCE [LARGE SCALE GENOMIC DNA]</scope>
    <source>
        <strain evidence="1 2">KCTC 13049</strain>
    </source>
</reference>
<dbReference type="Proteomes" id="UP000249890">
    <property type="component" value="Chromosome"/>
</dbReference>
<gene>
    <name evidence="1" type="ORF">B9T62_24495</name>
</gene>
<proteinExistence type="predicted"/>
<protein>
    <submittedName>
        <fullName evidence="1">Uncharacterized protein</fullName>
    </submittedName>
</protein>
<accession>A0A2Z2KQL2</accession>
<dbReference type="AlphaFoldDB" id="A0A2Z2KQL2"/>